<evidence type="ECO:0000256" key="1">
    <source>
        <dbReference type="ARBA" id="ARBA00023015"/>
    </source>
</evidence>
<dbReference type="RefSeq" id="WP_209363474.1">
    <property type="nucleotide sequence ID" value="NZ_JAGISH010000017.1"/>
</dbReference>
<organism evidence="6 7">
    <name type="scientific">Sagittula salina</name>
    <dbReference type="NCBI Taxonomy" id="2820268"/>
    <lineage>
        <taxon>Bacteria</taxon>
        <taxon>Pseudomonadati</taxon>
        <taxon>Pseudomonadota</taxon>
        <taxon>Alphaproteobacteria</taxon>
        <taxon>Rhodobacterales</taxon>
        <taxon>Roseobacteraceae</taxon>
        <taxon>Sagittula</taxon>
    </lineage>
</organism>
<dbReference type="PANTHER" id="PTHR43537">
    <property type="entry name" value="TRANSCRIPTIONAL REGULATOR, GNTR FAMILY"/>
    <property type="match status" value="1"/>
</dbReference>
<dbReference type="InterPro" id="IPR011711">
    <property type="entry name" value="GntR_C"/>
</dbReference>
<dbReference type="CDD" id="cd07377">
    <property type="entry name" value="WHTH_GntR"/>
    <property type="match status" value="1"/>
</dbReference>
<evidence type="ECO:0000256" key="2">
    <source>
        <dbReference type="ARBA" id="ARBA00023125"/>
    </source>
</evidence>
<dbReference type="Pfam" id="PF07729">
    <property type="entry name" value="FCD"/>
    <property type="match status" value="1"/>
</dbReference>
<dbReference type="InterPro" id="IPR036388">
    <property type="entry name" value="WH-like_DNA-bd_sf"/>
</dbReference>
<accession>A0A940MS29</accession>
<dbReference type="SMART" id="SM00895">
    <property type="entry name" value="FCD"/>
    <property type="match status" value="1"/>
</dbReference>
<dbReference type="AlphaFoldDB" id="A0A940MS29"/>
<reference evidence="6" key="1">
    <citation type="submission" date="2021-03" db="EMBL/GenBank/DDBJ databases">
        <title>Sagittula salina sp. nov. strain M10.9X isolated from the marine waste.</title>
        <authorList>
            <person name="Satari L."/>
            <person name="Molina-Menor E."/>
            <person name="Vidal-Verdu A."/>
            <person name="Pascual J."/>
            <person name="Pereto J."/>
            <person name="Porcar M."/>
        </authorList>
    </citation>
    <scope>NUCLEOTIDE SEQUENCE</scope>
    <source>
        <strain evidence="6">M10.9X</strain>
    </source>
</reference>
<dbReference type="GO" id="GO:0003677">
    <property type="term" value="F:DNA binding"/>
    <property type="evidence" value="ECO:0007669"/>
    <property type="project" value="UniProtKB-KW"/>
</dbReference>
<evidence type="ECO:0000313" key="6">
    <source>
        <dbReference type="EMBL" id="MBP0484800.1"/>
    </source>
</evidence>
<dbReference type="PROSITE" id="PS50949">
    <property type="entry name" value="HTH_GNTR"/>
    <property type="match status" value="1"/>
</dbReference>
<evidence type="ECO:0000313" key="7">
    <source>
        <dbReference type="Proteomes" id="UP000675940"/>
    </source>
</evidence>
<dbReference type="InterPro" id="IPR000524">
    <property type="entry name" value="Tscrpt_reg_HTH_GntR"/>
</dbReference>
<dbReference type="PANTHER" id="PTHR43537:SF5">
    <property type="entry name" value="UXU OPERON TRANSCRIPTIONAL REGULATOR"/>
    <property type="match status" value="1"/>
</dbReference>
<dbReference type="GO" id="GO:0003700">
    <property type="term" value="F:DNA-binding transcription factor activity"/>
    <property type="evidence" value="ECO:0007669"/>
    <property type="project" value="InterPro"/>
</dbReference>
<feature type="region of interest" description="Disordered" evidence="4">
    <location>
        <begin position="229"/>
        <end position="259"/>
    </location>
</feature>
<comment type="caution">
    <text evidence="6">The sequence shown here is derived from an EMBL/GenBank/DDBJ whole genome shotgun (WGS) entry which is preliminary data.</text>
</comment>
<dbReference type="EMBL" id="JAGISH010000017">
    <property type="protein sequence ID" value="MBP0484800.1"/>
    <property type="molecule type" value="Genomic_DNA"/>
</dbReference>
<evidence type="ECO:0000256" key="3">
    <source>
        <dbReference type="ARBA" id="ARBA00023163"/>
    </source>
</evidence>
<dbReference type="Proteomes" id="UP000675940">
    <property type="component" value="Unassembled WGS sequence"/>
</dbReference>
<dbReference type="InterPro" id="IPR036390">
    <property type="entry name" value="WH_DNA-bd_sf"/>
</dbReference>
<keyword evidence="2" id="KW-0238">DNA-binding</keyword>
<dbReference type="Gene3D" id="1.10.10.10">
    <property type="entry name" value="Winged helix-like DNA-binding domain superfamily/Winged helix DNA-binding domain"/>
    <property type="match status" value="1"/>
</dbReference>
<evidence type="ECO:0000259" key="5">
    <source>
        <dbReference type="PROSITE" id="PS50949"/>
    </source>
</evidence>
<dbReference type="SUPFAM" id="SSF48008">
    <property type="entry name" value="GntR ligand-binding domain-like"/>
    <property type="match status" value="1"/>
</dbReference>
<dbReference type="SMART" id="SM00345">
    <property type="entry name" value="HTH_GNTR"/>
    <property type="match status" value="1"/>
</dbReference>
<keyword evidence="7" id="KW-1185">Reference proteome</keyword>
<dbReference type="Gene3D" id="1.20.120.530">
    <property type="entry name" value="GntR ligand-binding domain-like"/>
    <property type="match status" value="1"/>
</dbReference>
<dbReference type="SUPFAM" id="SSF46785">
    <property type="entry name" value="Winged helix' DNA-binding domain"/>
    <property type="match status" value="1"/>
</dbReference>
<gene>
    <name evidence="6" type="ORF">J5474_20205</name>
</gene>
<name>A0A940MS29_9RHOB</name>
<evidence type="ECO:0000256" key="4">
    <source>
        <dbReference type="SAM" id="MobiDB-lite"/>
    </source>
</evidence>
<dbReference type="InterPro" id="IPR008920">
    <property type="entry name" value="TF_FadR/GntR_C"/>
</dbReference>
<protein>
    <submittedName>
        <fullName evidence="6">GntR family transcriptional regulator</fullName>
    </submittedName>
</protein>
<dbReference type="Pfam" id="PF00392">
    <property type="entry name" value="GntR"/>
    <property type="match status" value="1"/>
</dbReference>
<sequence length="259" mass="27996">MTAYGVISSELEHGRAIAPQLYARLRAAIIDNTLAPGDRISESEVAQACSVSRQPVREAFIKLAGEGLLAILPQRGTVVSRISYTAVLDARFLREAIEADIVAILAQSPDRALIRELRHQLKAQLNLHGRDPQQFAALDERFHRSLAEGAGKGGAWTLIEGLKAQMDRVRFLSLGHFPREKLVAQHADLVDAIEAGDGAAANAAIRGHLREVLSDLPQIRAACPEFFDPAGGKPPEPTNAPITALAKQHARAHQGGDRQ</sequence>
<feature type="domain" description="HTH gntR-type" evidence="5">
    <location>
        <begin position="15"/>
        <end position="82"/>
    </location>
</feature>
<keyword evidence="1" id="KW-0805">Transcription regulation</keyword>
<keyword evidence="3" id="KW-0804">Transcription</keyword>
<proteinExistence type="predicted"/>